<dbReference type="PANTHER" id="PTHR33371">
    <property type="entry name" value="INTERMEMBRANE PHOSPHOLIPID TRANSPORT SYSTEM BINDING PROTEIN MLAD-RELATED"/>
    <property type="match status" value="1"/>
</dbReference>
<dbReference type="Pfam" id="PF11887">
    <property type="entry name" value="Mce4_CUP1"/>
    <property type="match status" value="1"/>
</dbReference>
<protein>
    <submittedName>
        <fullName evidence="3">Mammalian cell entry protein</fullName>
    </submittedName>
</protein>
<evidence type="ECO:0000259" key="2">
    <source>
        <dbReference type="Pfam" id="PF11887"/>
    </source>
</evidence>
<keyword evidence="4" id="KW-1185">Reference proteome</keyword>
<name>A0A1S1N0F5_9MYCO</name>
<dbReference type="PANTHER" id="PTHR33371:SF15">
    <property type="entry name" value="LIPOPROTEIN LPRN"/>
    <property type="match status" value="1"/>
</dbReference>
<proteinExistence type="predicted"/>
<feature type="domain" description="Mce/MlaD" evidence="1">
    <location>
        <begin position="40"/>
        <end position="115"/>
    </location>
</feature>
<gene>
    <name evidence="3" type="ORF">BKN37_24665</name>
</gene>
<evidence type="ECO:0000259" key="1">
    <source>
        <dbReference type="Pfam" id="PF02470"/>
    </source>
</evidence>
<organism evidence="3 4">
    <name type="scientific">Mycobacterium talmoniae</name>
    <dbReference type="NCBI Taxonomy" id="1858794"/>
    <lineage>
        <taxon>Bacteria</taxon>
        <taxon>Bacillati</taxon>
        <taxon>Actinomycetota</taxon>
        <taxon>Actinomycetes</taxon>
        <taxon>Mycobacteriales</taxon>
        <taxon>Mycobacteriaceae</taxon>
        <taxon>Mycobacterium</taxon>
    </lineage>
</organism>
<evidence type="ECO:0000313" key="4">
    <source>
        <dbReference type="Proteomes" id="UP000179734"/>
    </source>
</evidence>
<dbReference type="RefSeq" id="WP_071029613.1">
    <property type="nucleotide sequence ID" value="NZ_MLQM01000221.1"/>
</dbReference>
<dbReference type="Proteomes" id="UP000179734">
    <property type="component" value="Unassembled WGS sequence"/>
</dbReference>
<comment type="caution">
    <text evidence="3">The sequence shown here is derived from an EMBL/GenBank/DDBJ whole genome shotgun (WGS) entry which is preliminary data.</text>
</comment>
<sequence length="373" mass="39742">MKNLLAAGLTGACLSTVSGCTWRGLNSLSLPGTEGSGDGSYTVQAQLPDVVVIQQNTRVRVADVNVGNVTKIEVQDWHALVTMRINGNVHLPANSTAKVGQTSLLGSMHIELSPPTDEPPQGELNDGAVIPLARASTYPTTEQTLASVSVLLNGGGLAQLQEINQAFAKALAGRENDMRSLLSQLDTFIAQLNTQTDDIITATENLNALTEQVAAKDQTVDHALDTVPRALAVLSDQRTKLADAVDALGKFSAIATSTVNQSRESLVNNLRSIAPVLRSLADAGPALTRGLDFLSTYPWVKSNLANWFRGDFANITLVIDLTLSRLDSGLFTGTRWEGNLTELELQWGRTIGQMPSPYTVGNPLVAPYHFGGS</sequence>
<dbReference type="InterPro" id="IPR052336">
    <property type="entry name" value="MlaD_Phospholipid_Transporter"/>
</dbReference>
<dbReference type="PROSITE" id="PS51257">
    <property type="entry name" value="PROKAR_LIPOPROTEIN"/>
    <property type="match status" value="1"/>
</dbReference>
<dbReference type="InterPro" id="IPR003399">
    <property type="entry name" value="Mce/MlaD"/>
</dbReference>
<dbReference type="Pfam" id="PF02470">
    <property type="entry name" value="MlaD"/>
    <property type="match status" value="1"/>
</dbReference>
<reference evidence="3 4" key="1">
    <citation type="submission" date="2016-10" db="EMBL/GenBank/DDBJ databases">
        <title>Genome sequence of Mycobacterium talmonii.</title>
        <authorList>
            <person name="Greninger A.L."/>
            <person name="Elliott B."/>
            <person name="Vasireddy S."/>
            <person name="Vasireddy R."/>
        </authorList>
    </citation>
    <scope>NUCLEOTIDE SEQUENCE [LARGE SCALE GENOMIC DNA]</scope>
    <source>
        <strain evidence="4">NE-TNMC-100812</strain>
    </source>
</reference>
<dbReference type="NCBIfam" id="TIGR00996">
    <property type="entry name" value="Mtu_fam_mce"/>
    <property type="match status" value="1"/>
</dbReference>
<accession>A0A1S1N0F5</accession>
<dbReference type="InterPro" id="IPR024516">
    <property type="entry name" value="Mce_C"/>
</dbReference>
<evidence type="ECO:0000313" key="3">
    <source>
        <dbReference type="EMBL" id="OHU92895.1"/>
    </source>
</evidence>
<dbReference type="EMBL" id="MLQM01000221">
    <property type="protein sequence ID" value="OHU92895.1"/>
    <property type="molecule type" value="Genomic_DNA"/>
</dbReference>
<dbReference type="InterPro" id="IPR005693">
    <property type="entry name" value="Mce"/>
</dbReference>
<dbReference type="GO" id="GO:0005576">
    <property type="term" value="C:extracellular region"/>
    <property type="evidence" value="ECO:0007669"/>
    <property type="project" value="TreeGrafter"/>
</dbReference>
<dbReference type="AlphaFoldDB" id="A0A1S1N0F5"/>
<feature type="domain" description="Mammalian cell entry C-terminal" evidence="2">
    <location>
        <begin position="123"/>
        <end position="291"/>
    </location>
</feature>